<sequence>MNRQDLIKAAEDFVENSKYNYIGKKEAISEDVIGMKIFEKPILVFGSASDEYFLLLKKPYAVGKHFMAPKEWLPNSKTVISFFLPFSETVRKGNKRDMLWPSREWLHGRIEGQNFLNKLCNHLKSKLMEEGYDSVVPSLDERFWSVKFEGSPLHPELSFTSNWSERHVGFVCGLGSFGLSRGLITQKGIAGRIGSIVTELYLSPDERKYKDIYEYCIMCGKCAENCPSRAISVERGKDHIVCARFLDETSEKYKPRYGCGKCQVEVPCEFKIPRGSY</sequence>
<keyword evidence="6" id="KW-1185">Reference proteome</keyword>
<evidence type="ECO:0000313" key="6">
    <source>
        <dbReference type="Proteomes" id="UP001165422"/>
    </source>
</evidence>
<dbReference type="PROSITE" id="PS51379">
    <property type="entry name" value="4FE4S_FER_2"/>
    <property type="match status" value="1"/>
</dbReference>
<feature type="domain" description="4Fe-4S ferredoxin-type" evidence="4">
    <location>
        <begin position="206"/>
        <end position="236"/>
    </location>
</feature>
<dbReference type="Proteomes" id="UP001165422">
    <property type="component" value="Unassembled WGS sequence"/>
</dbReference>
<keyword evidence="1" id="KW-0479">Metal-binding</keyword>
<proteinExistence type="predicted"/>
<gene>
    <name evidence="5" type="ORF">LN736_06800</name>
</gene>
<protein>
    <submittedName>
        <fullName evidence="5">4Fe-4S binding protein</fullName>
    </submittedName>
</protein>
<dbReference type="InterPro" id="IPR017896">
    <property type="entry name" value="4Fe4S_Fe-S-bd"/>
</dbReference>
<dbReference type="Pfam" id="PF00037">
    <property type="entry name" value="Fer4"/>
    <property type="match status" value="1"/>
</dbReference>
<accession>A0ABS8N440</accession>
<organism evidence="5 6">
    <name type="scientific">Clostridium aromativorans</name>
    <dbReference type="NCBI Taxonomy" id="2836848"/>
    <lineage>
        <taxon>Bacteria</taxon>
        <taxon>Bacillati</taxon>
        <taxon>Bacillota</taxon>
        <taxon>Clostridia</taxon>
        <taxon>Eubacteriales</taxon>
        <taxon>Clostridiaceae</taxon>
        <taxon>Clostridium</taxon>
    </lineage>
</organism>
<dbReference type="PANTHER" id="PTHR42827:SF1">
    <property type="entry name" value="IRON-SULFUR CLUSTER-BINDING PROTEIN"/>
    <property type="match status" value="1"/>
</dbReference>
<reference evidence="5" key="1">
    <citation type="submission" date="2021-11" db="EMBL/GenBank/DDBJ databases">
        <authorList>
            <person name="Qingchun L."/>
            <person name="Dong Z."/>
            <person name="Zongwei Q."/>
            <person name="Jia Z."/>
            <person name="Duotao L."/>
        </authorList>
    </citation>
    <scope>NUCLEOTIDE SEQUENCE</scope>
    <source>
        <strain evidence="5">WLY-B-L2</strain>
    </source>
</reference>
<name>A0ABS8N440_9CLOT</name>
<dbReference type="RefSeq" id="WP_229981247.1">
    <property type="nucleotide sequence ID" value="NZ_JAJJPB010000006.1"/>
</dbReference>
<keyword evidence="3" id="KW-0411">Iron-sulfur</keyword>
<dbReference type="EMBL" id="JAJJPB010000006">
    <property type="protein sequence ID" value="MCC9294562.1"/>
    <property type="molecule type" value="Genomic_DNA"/>
</dbReference>
<evidence type="ECO:0000256" key="2">
    <source>
        <dbReference type="ARBA" id="ARBA00023004"/>
    </source>
</evidence>
<keyword evidence="2" id="KW-0408">Iron</keyword>
<evidence type="ECO:0000256" key="3">
    <source>
        <dbReference type="ARBA" id="ARBA00023014"/>
    </source>
</evidence>
<dbReference type="SUPFAM" id="SSF46548">
    <property type="entry name" value="alpha-helical ferredoxin"/>
    <property type="match status" value="1"/>
</dbReference>
<dbReference type="PROSITE" id="PS00198">
    <property type="entry name" value="4FE4S_FER_1"/>
    <property type="match status" value="1"/>
</dbReference>
<evidence type="ECO:0000259" key="4">
    <source>
        <dbReference type="PROSITE" id="PS51379"/>
    </source>
</evidence>
<dbReference type="PANTHER" id="PTHR42827">
    <property type="entry name" value="IRON-SULFUR CLUSTER-BINDING PROTEIN-RELATED"/>
    <property type="match status" value="1"/>
</dbReference>
<evidence type="ECO:0000313" key="5">
    <source>
        <dbReference type="EMBL" id="MCC9294562.1"/>
    </source>
</evidence>
<dbReference type="InterPro" id="IPR017900">
    <property type="entry name" value="4Fe4S_Fe_S_CS"/>
</dbReference>
<comment type="caution">
    <text evidence="5">The sequence shown here is derived from an EMBL/GenBank/DDBJ whole genome shotgun (WGS) entry which is preliminary data.</text>
</comment>
<evidence type="ECO:0000256" key="1">
    <source>
        <dbReference type="ARBA" id="ARBA00022723"/>
    </source>
</evidence>
<dbReference type="Gene3D" id="3.30.70.20">
    <property type="match status" value="1"/>
</dbReference>